<dbReference type="Gene3D" id="3.30.200.20">
    <property type="entry name" value="Phosphorylase Kinase, domain 1"/>
    <property type="match status" value="1"/>
</dbReference>
<dbReference type="EMBL" id="JELW01000034">
    <property type="protein sequence ID" value="EXU97690.1"/>
    <property type="molecule type" value="Genomic_DNA"/>
</dbReference>
<dbReference type="GO" id="GO:0016301">
    <property type="term" value="F:kinase activity"/>
    <property type="evidence" value="ECO:0007669"/>
    <property type="project" value="UniProtKB-KW"/>
</dbReference>
<dbReference type="PANTHER" id="PTHR21310">
    <property type="entry name" value="AMINOGLYCOSIDE PHOSPHOTRANSFERASE-RELATED-RELATED"/>
    <property type="match status" value="1"/>
</dbReference>
<dbReference type="Gene3D" id="3.90.1200.10">
    <property type="match status" value="1"/>
</dbReference>
<evidence type="ECO:0000259" key="1">
    <source>
        <dbReference type="Pfam" id="PF01636"/>
    </source>
</evidence>
<dbReference type="Pfam" id="PF01636">
    <property type="entry name" value="APH"/>
    <property type="match status" value="1"/>
</dbReference>
<proteinExistence type="predicted"/>
<dbReference type="Proteomes" id="UP000030151">
    <property type="component" value="Unassembled WGS sequence"/>
</dbReference>
<sequence>MRDLILDAKAQEAPQRFIASIDQSEILKLASSYHDNEPCQMFQPVKHGSFNVCFFVQFATSSSDGVPDRWVVRLPIPEVVPWIDEKMDVEIATMKYVAANTTIPVPRIRAHSSAKNSPIKMAFIIMDYIKGKNLRELGFPKDLDVWCSVTTQPTRAREKMYQNLAQVYIQLRQLEFPEIGALGLPKEDHDQSIRVRHRPLCIEILLQQREGLAPASRFPEHKTFKTSKEYVDALLWLGDNLLDKGTNSMLDIRGERGLYASHDFRRFVMESWLDAAQDCGPFVLVHGDLAIQNLLWDDDLNLVAVLDWEWSSVMPLQFFVPPPWLDGNSIDFLCHGQILYNCEVSILCDIVRDQEKSLGFGCSTLLSDEWDRRKDWCHTLVVCALLRPEYVFDAYWFFISYTLVGFLPRTPQQTKKYVEITSRQIALFMENEDRKAFLSRKQEEQKVYLKEEEDYFGPLDDCQDIGN</sequence>
<feature type="domain" description="Aminoglycoside phosphotransferase" evidence="1">
    <location>
        <begin position="65"/>
        <end position="315"/>
    </location>
</feature>
<keyword evidence="2" id="KW-0418">Kinase</keyword>
<reference evidence="2 3" key="1">
    <citation type="submission" date="2014-02" db="EMBL/GenBank/DDBJ databases">
        <title>The genome sequence of the entomopathogenic fungus Metarhizium robertsii ARSEF 2575.</title>
        <authorList>
            <person name="Giuliano Garisto Donzelli B."/>
            <person name="Roe B.A."/>
            <person name="Macmil S.L."/>
            <person name="Krasnoff S.B."/>
            <person name="Gibson D.M."/>
        </authorList>
    </citation>
    <scope>NUCLEOTIDE SEQUENCE [LARGE SCALE GENOMIC DNA]</scope>
    <source>
        <strain evidence="2 3">ARSEF 2575</strain>
    </source>
</reference>
<dbReference type="InterPro" id="IPR002575">
    <property type="entry name" value="Aminoglycoside_PTrfase"/>
</dbReference>
<gene>
    <name evidence="2" type="ORF">X797_009245</name>
</gene>
<evidence type="ECO:0000313" key="2">
    <source>
        <dbReference type="EMBL" id="EXU97690.1"/>
    </source>
</evidence>
<accession>A0A0A1UQW0</accession>
<dbReference type="eggNOG" id="ENOG502SNEF">
    <property type="taxonomic scope" value="Eukaryota"/>
</dbReference>
<comment type="caution">
    <text evidence="2">The sequence shown here is derived from an EMBL/GenBank/DDBJ whole genome shotgun (WGS) entry which is preliminary data.</text>
</comment>
<dbReference type="SUPFAM" id="SSF56112">
    <property type="entry name" value="Protein kinase-like (PK-like)"/>
    <property type="match status" value="1"/>
</dbReference>
<protein>
    <submittedName>
        <fullName evidence="2">Aminoglycoside 3'-phosphotransferase/choline kinase domain protein</fullName>
    </submittedName>
</protein>
<organism evidence="2 3">
    <name type="scientific">Metarhizium robertsii</name>
    <dbReference type="NCBI Taxonomy" id="568076"/>
    <lineage>
        <taxon>Eukaryota</taxon>
        <taxon>Fungi</taxon>
        <taxon>Dikarya</taxon>
        <taxon>Ascomycota</taxon>
        <taxon>Pezizomycotina</taxon>
        <taxon>Sordariomycetes</taxon>
        <taxon>Hypocreomycetidae</taxon>
        <taxon>Hypocreales</taxon>
        <taxon>Clavicipitaceae</taxon>
        <taxon>Metarhizium</taxon>
    </lineage>
</organism>
<dbReference type="PANTHER" id="PTHR21310:SF15">
    <property type="entry name" value="AMINOGLYCOSIDE PHOSPHOTRANSFERASE DOMAIN-CONTAINING PROTEIN"/>
    <property type="match status" value="1"/>
</dbReference>
<dbReference type="AlphaFoldDB" id="A0A0A1UQW0"/>
<keyword evidence="2" id="KW-0808">Transferase</keyword>
<name>A0A0A1UQW0_9HYPO</name>
<dbReference type="OrthoDB" id="10003767at2759"/>
<dbReference type="InterPro" id="IPR051678">
    <property type="entry name" value="AGP_Transferase"/>
</dbReference>
<evidence type="ECO:0000313" key="3">
    <source>
        <dbReference type="Proteomes" id="UP000030151"/>
    </source>
</evidence>
<dbReference type="InterPro" id="IPR011009">
    <property type="entry name" value="Kinase-like_dom_sf"/>
</dbReference>
<dbReference type="HOGENOM" id="CLU_030115_0_1_1"/>